<evidence type="ECO:0000256" key="2">
    <source>
        <dbReference type="ARBA" id="ARBA00023125"/>
    </source>
</evidence>
<dbReference type="SMART" id="SM00895">
    <property type="entry name" value="FCD"/>
    <property type="match status" value="1"/>
</dbReference>
<evidence type="ECO:0000313" key="5">
    <source>
        <dbReference type="EMBL" id="MBA9037779.1"/>
    </source>
</evidence>
<evidence type="ECO:0000256" key="1">
    <source>
        <dbReference type="ARBA" id="ARBA00023015"/>
    </source>
</evidence>
<dbReference type="PANTHER" id="PTHR43537">
    <property type="entry name" value="TRANSCRIPTIONAL REGULATOR, GNTR FAMILY"/>
    <property type="match status" value="1"/>
</dbReference>
<gene>
    <name evidence="5" type="ORF">HNP21_000868</name>
</gene>
<dbReference type="PANTHER" id="PTHR43537:SF51">
    <property type="entry name" value="HTH-TYPE TRANSCRIPTIONAL REGULATOR LGOR-RELATED"/>
    <property type="match status" value="1"/>
</dbReference>
<dbReference type="Gene3D" id="1.10.10.10">
    <property type="entry name" value="Winged helix-like DNA-binding domain superfamily/Winged helix DNA-binding domain"/>
    <property type="match status" value="1"/>
</dbReference>
<dbReference type="Pfam" id="PF07729">
    <property type="entry name" value="FCD"/>
    <property type="match status" value="1"/>
</dbReference>
<dbReference type="InterPro" id="IPR011711">
    <property type="entry name" value="GntR_C"/>
</dbReference>
<organism evidence="5 6">
    <name type="scientific">Priestia aryabhattai</name>
    <name type="common">Bacillus aryabhattai</name>
    <dbReference type="NCBI Taxonomy" id="412384"/>
    <lineage>
        <taxon>Bacteria</taxon>
        <taxon>Bacillati</taxon>
        <taxon>Bacillota</taxon>
        <taxon>Bacilli</taxon>
        <taxon>Bacillales</taxon>
        <taxon>Bacillaceae</taxon>
        <taxon>Priestia</taxon>
    </lineage>
</organism>
<dbReference type="GO" id="GO:0003677">
    <property type="term" value="F:DNA binding"/>
    <property type="evidence" value="ECO:0007669"/>
    <property type="project" value="UniProtKB-KW"/>
</dbReference>
<dbReference type="InterPro" id="IPR008920">
    <property type="entry name" value="TF_FadR/GntR_C"/>
</dbReference>
<evidence type="ECO:0000313" key="6">
    <source>
        <dbReference type="Proteomes" id="UP000543174"/>
    </source>
</evidence>
<name>A0A7W3N7I8_PRIAR</name>
<dbReference type="Gene3D" id="1.20.120.530">
    <property type="entry name" value="GntR ligand-binding domain-like"/>
    <property type="match status" value="1"/>
</dbReference>
<dbReference type="RefSeq" id="WP_013057563.1">
    <property type="nucleotide sequence ID" value="NZ_CP169254.1"/>
</dbReference>
<dbReference type="PRINTS" id="PR00035">
    <property type="entry name" value="HTHGNTR"/>
</dbReference>
<dbReference type="InterPro" id="IPR000524">
    <property type="entry name" value="Tscrpt_reg_HTH_GntR"/>
</dbReference>
<feature type="domain" description="HTH gntR-type" evidence="4">
    <location>
        <begin position="10"/>
        <end position="77"/>
    </location>
</feature>
<dbReference type="Proteomes" id="UP000543174">
    <property type="component" value="Unassembled WGS sequence"/>
</dbReference>
<sequence>MSLSKLTQPLSLKQQAYEGIKNAIIDHTIAPGEVLYERKLSEELGISRTPIREAIPLLELEGWVTSIPRKGTLVSSITAKDVEEVIQIRRGLEVLVVELLIPIISEEQISMIEQLYQQQVKLQKENKLFISTDKDFHIFLAELSGNRRLVNLVQTVSDQMRWFGISASYLPNRIEETLKEHSAIIDCLKEKDVDQAKKAVLNHIDLTREAVLASLKNKEGDVSK</sequence>
<dbReference type="EMBL" id="JACJHT010000001">
    <property type="protein sequence ID" value="MBA9037779.1"/>
    <property type="molecule type" value="Genomic_DNA"/>
</dbReference>
<protein>
    <submittedName>
        <fullName evidence="5">DNA-binding GntR family transcriptional regulator</fullName>
    </submittedName>
</protein>
<proteinExistence type="predicted"/>
<accession>A0A7W3N7I8</accession>
<keyword evidence="6" id="KW-1185">Reference proteome</keyword>
<comment type="caution">
    <text evidence="5">The sequence shown here is derived from an EMBL/GenBank/DDBJ whole genome shotgun (WGS) entry which is preliminary data.</text>
</comment>
<evidence type="ECO:0000259" key="4">
    <source>
        <dbReference type="PROSITE" id="PS50949"/>
    </source>
</evidence>
<dbReference type="SMART" id="SM00345">
    <property type="entry name" value="HTH_GNTR"/>
    <property type="match status" value="1"/>
</dbReference>
<dbReference type="PROSITE" id="PS50949">
    <property type="entry name" value="HTH_GNTR"/>
    <property type="match status" value="1"/>
</dbReference>
<dbReference type="Pfam" id="PF00392">
    <property type="entry name" value="GntR"/>
    <property type="match status" value="1"/>
</dbReference>
<evidence type="ECO:0000256" key="3">
    <source>
        <dbReference type="ARBA" id="ARBA00023163"/>
    </source>
</evidence>
<dbReference type="CDD" id="cd07377">
    <property type="entry name" value="WHTH_GntR"/>
    <property type="match status" value="1"/>
</dbReference>
<dbReference type="SUPFAM" id="SSF46785">
    <property type="entry name" value="Winged helix' DNA-binding domain"/>
    <property type="match status" value="1"/>
</dbReference>
<dbReference type="SUPFAM" id="SSF48008">
    <property type="entry name" value="GntR ligand-binding domain-like"/>
    <property type="match status" value="1"/>
</dbReference>
<dbReference type="InterPro" id="IPR036390">
    <property type="entry name" value="WH_DNA-bd_sf"/>
</dbReference>
<reference evidence="5" key="1">
    <citation type="submission" date="2020-08" db="EMBL/GenBank/DDBJ databases">
        <title>Functional genomics of gut bacteria from endangered species of beetles.</title>
        <authorList>
            <person name="Carlos-Shanley C."/>
        </authorList>
    </citation>
    <scope>NUCLEOTIDE SEQUENCE [LARGE SCALE GENOMIC DNA]</scope>
    <source>
        <strain evidence="5">S00060</strain>
    </source>
</reference>
<dbReference type="GO" id="GO:0003700">
    <property type="term" value="F:DNA-binding transcription factor activity"/>
    <property type="evidence" value="ECO:0007669"/>
    <property type="project" value="InterPro"/>
</dbReference>
<dbReference type="AlphaFoldDB" id="A0A7W3N7I8"/>
<keyword evidence="1" id="KW-0805">Transcription regulation</keyword>
<keyword evidence="3" id="KW-0804">Transcription</keyword>
<keyword evidence="2 5" id="KW-0238">DNA-binding</keyword>
<dbReference type="InterPro" id="IPR036388">
    <property type="entry name" value="WH-like_DNA-bd_sf"/>
</dbReference>